<gene>
    <name evidence="2" type="ORF">M413DRAFT_191236</name>
</gene>
<dbReference type="Proteomes" id="UP000053424">
    <property type="component" value="Unassembled WGS sequence"/>
</dbReference>
<keyword evidence="3" id="KW-1185">Reference proteome</keyword>
<feature type="compositionally biased region" description="Polar residues" evidence="1">
    <location>
        <begin position="121"/>
        <end position="137"/>
    </location>
</feature>
<reference evidence="2 3" key="1">
    <citation type="submission" date="2014-04" db="EMBL/GenBank/DDBJ databases">
        <authorList>
            <consortium name="DOE Joint Genome Institute"/>
            <person name="Kuo A."/>
            <person name="Gay G."/>
            <person name="Dore J."/>
            <person name="Kohler A."/>
            <person name="Nagy L.G."/>
            <person name="Floudas D."/>
            <person name="Copeland A."/>
            <person name="Barry K.W."/>
            <person name="Cichocki N."/>
            <person name="Veneault-Fourrey C."/>
            <person name="LaButti K."/>
            <person name="Lindquist E.A."/>
            <person name="Lipzen A."/>
            <person name="Lundell T."/>
            <person name="Morin E."/>
            <person name="Murat C."/>
            <person name="Sun H."/>
            <person name="Tunlid A."/>
            <person name="Henrissat B."/>
            <person name="Grigoriev I.V."/>
            <person name="Hibbett D.S."/>
            <person name="Martin F."/>
            <person name="Nordberg H.P."/>
            <person name="Cantor M.N."/>
            <person name="Hua S.X."/>
        </authorList>
    </citation>
    <scope>NUCLEOTIDE SEQUENCE [LARGE SCALE GENOMIC DNA]</scope>
    <source>
        <strain evidence="3">h7</strain>
    </source>
</reference>
<reference evidence="3" key="2">
    <citation type="submission" date="2015-01" db="EMBL/GenBank/DDBJ databases">
        <title>Evolutionary Origins and Diversification of the Mycorrhizal Mutualists.</title>
        <authorList>
            <consortium name="DOE Joint Genome Institute"/>
            <consortium name="Mycorrhizal Genomics Consortium"/>
            <person name="Kohler A."/>
            <person name="Kuo A."/>
            <person name="Nagy L.G."/>
            <person name="Floudas D."/>
            <person name="Copeland A."/>
            <person name="Barry K.W."/>
            <person name="Cichocki N."/>
            <person name="Veneault-Fourrey C."/>
            <person name="LaButti K."/>
            <person name="Lindquist E.A."/>
            <person name="Lipzen A."/>
            <person name="Lundell T."/>
            <person name="Morin E."/>
            <person name="Murat C."/>
            <person name="Riley R."/>
            <person name="Ohm R."/>
            <person name="Sun H."/>
            <person name="Tunlid A."/>
            <person name="Henrissat B."/>
            <person name="Grigoriev I.V."/>
            <person name="Hibbett D.S."/>
            <person name="Martin F."/>
        </authorList>
    </citation>
    <scope>NUCLEOTIDE SEQUENCE [LARGE SCALE GENOMIC DNA]</scope>
    <source>
        <strain evidence="3">h7</strain>
    </source>
</reference>
<evidence type="ECO:0000313" key="2">
    <source>
        <dbReference type="EMBL" id="KIM39438.1"/>
    </source>
</evidence>
<feature type="region of interest" description="Disordered" evidence="1">
    <location>
        <begin position="105"/>
        <end position="146"/>
    </location>
</feature>
<dbReference type="EMBL" id="KN831785">
    <property type="protein sequence ID" value="KIM39438.1"/>
    <property type="molecule type" value="Genomic_DNA"/>
</dbReference>
<evidence type="ECO:0000256" key="1">
    <source>
        <dbReference type="SAM" id="MobiDB-lite"/>
    </source>
</evidence>
<dbReference type="AlphaFoldDB" id="A0A0C2XP58"/>
<evidence type="ECO:0000313" key="3">
    <source>
        <dbReference type="Proteomes" id="UP000053424"/>
    </source>
</evidence>
<protein>
    <submittedName>
        <fullName evidence="2">Uncharacterized protein</fullName>
    </submittedName>
</protein>
<accession>A0A0C2XP58</accession>
<dbReference type="HOGENOM" id="CLU_1777681_0_0_1"/>
<proteinExistence type="predicted"/>
<name>A0A0C2XP58_HEBCY</name>
<organism evidence="2 3">
    <name type="scientific">Hebeloma cylindrosporum</name>
    <dbReference type="NCBI Taxonomy" id="76867"/>
    <lineage>
        <taxon>Eukaryota</taxon>
        <taxon>Fungi</taxon>
        <taxon>Dikarya</taxon>
        <taxon>Basidiomycota</taxon>
        <taxon>Agaricomycotina</taxon>
        <taxon>Agaricomycetes</taxon>
        <taxon>Agaricomycetidae</taxon>
        <taxon>Agaricales</taxon>
        <taxon>Agaricineae</taxon>
        <taxon>Hymenogastraceae</taxon>
        <taxon>Hebeloma</taxon>
    </lineage>
</organism>
<sequence>MIHRVQEIRHSGVYLRWKSKRTTEKQEKQGAVKQSLFANALEKTAAKAHVTSHSGKQTKMYRVIMRDGGDARFEIKKEHEEEEGEEEEEIKPGCRRIAIQRTHRAFPVPSDLAPKKMEQEGNLQSSSLTGIVASRTNAGACGGESV</sequence>